<comment type="caution">
    <text evidence="1">The sequence shown here is derived from an EMBL/GenBank/DDBJ whole genome shotgun (WGS) entry which is preliminary data.</text>
</comment>
<organism evidence="1 2">
    <name type="scientific">Kitasatospora aburaviensis</name>
    <dbReference type="NCBI Taxonomy" id="67265"/>
    <lineage>
        <taxon>Bacteria</taxon>
        <taxon>Bacillati</taxon>
        <taxon>Actinomycetota</taxon>
        <taxon>Actinomycetes</taxon>
        <taxon>Kitasatosporales</taxon>
        <taxon>Streptomycetaceae</taxon>
        <taxon>Kitasatospora</taxon>
    </lineage>
</organism>
<name>A0ABW1EYK1_9ACTN</name>
<sequence>MSSLFDEIKQIPMEPIGITEPAGWALLTGIPAALPLEAPLTPVVHSNAGSFHDHEGVQRFAEVVTYWEGTQARTHVYAPNHPEYLDSFDTHLTALLPDPDGAMATANRPCRVRVHGTHTTEAMERRVAGMAAFAFAWRGWTTLMLLEEERAPAGLTPSLRYAWPQGQITFAQPGLQVVHRQLRHPPAFKPQRRTPGLRIPC</sequence>
<protein>
    <submittedName>
        <fullName evidence="1">Uncharacterized protein</fullName>
    </submittedName>
</protein>
<keyword evidence="2" id="KW-1185">Reference proteome</keyword>
<accession>A0ABW1EYK1</accession>
<evidence type="ECO:0000313" key="2">
    <source>
        <dbReference type="Proteomes" id="UP001596067"/>
    </source>
</evidence>
<reference evidence="2" key="1">
    <citation type="journal article" date="2019" name="Int. J. Syst. Evol. Microbiol.">
        <title>The Global Catalogue of Microorganisms (GCM) 10K type strain sequencing project: providing services to taxonomists for standard genome sequencing and annotation.</title>
        <authorList>
            <consortium name="The Broad Institute Genomics Platform"/>
            <consortium name="The Broad Institute Genome Sequencing Center for Infectious Disease"/>
            <person name="Wu L."/>
            <person name="Ma J."/>
        </authorList>
    </citation>
    <scope>NUCLEOTIDE SEQUENCE [LARGE SCALE GENOMIC DNA]</scope>
    <source>
        <strain evidence="2">CGMCC 4.1469</strain>
    </source>
</reference>
<gene>
    <name evidence="1" type="ORF">ACFP0N_17450</name>
</gene>
<evidence type="ECO:0000313" key="1">
    <source>
        <dbReference type="EMBL" id="MFC5886754.1"/>
    </source>
</evidence>
<proteinExistence type="predicted"/>
<dbReference type="EMBL" id="JBHSOD010000020">
    <property type="protein sequence ID" value="MFC5886754.1"/>
    <property type="molecule type" value="Genomic_DNA"/>
</dbReference>
<dbReference type="RefSeq" id="WP_345330641.1">
    <property type="nucleotide sequence ID" value="NZ_BAAAVH010000123.1"/>
</dbReference>
<dbReference type="Proteomes" id="UP001596067">
    <property type="component" value="Unassembled WGS sequence"/>
</dbReference>